<feature type="compositionally biased region" description="Low complexity" evidence="1">
    <location>
        <begin position="585"/>
        <end position="596"/>
    </location>
</feature>
<feature type="region of interest" description="Disordered" evidence="1">
    <location>
        <begin position="683"/>
        <end position="729"/>
    </location>
</feature>
<feature type="compositionally biased region" description="Basic residues" evidence="1">
    <location>
        <begin position="70"/>
        <end position="83"/>
    </location>
</feature>
<evidence type="ECO:0000256" key="1">
    <source>
        <dbReference type="SAM" id="MobiDB-lite"/>
    </source>
</evidence>
<dbReference type="EMBL" id="JAAOAK010000074">
    <property type="protein sequence ID" value="KAF5691653.1"/>
    <property type="molecule type" value="Genomic_DNA"/>
</dbReference>
<gene>
    <name evidence="2" type="ORF">FDENT_3282</name>
</gene>
<feature type="region of interest" description="Disordered" evidence="1">
    <location>
        <begin position="365"/>
        <end position="486"/>
    </location>
</feature>
<keyword evidence="3" id="KW-1185">Reference proteome</keyword>
<accession>A0A8H5XDK3</accession>
<feature type="compositionally biased region" description="Polar residues" evidence="1">
    <location>
        <begin position="234"/>
        <end position="251"/>
    </location>
</feature>
<feature type="compositionally biased region" description="Polar residues" evidence="1">
    <location>
        <begin position="169"/>
        <end position="180"/>
    </location>
</feature>
<feature type="region of interest" description="Disordered" evidence="1">
    <location>
        <begin position="155"/>
        <end position="192"/>
    </location>
</feature>
<proteinExistence type="predicted"/>
<feature type="compositionally biased region" description="Basic residues" evidence="1">
    <location>
        <begin position="697"/>
        <end position="710"/>
    </location>
</feature>
<evidence type="ECO:0000313" key="3">
    <source>
        <dbReference type="Proteomes" id="UP000562682"/>
    </source>
</evidence>
<dbReference type="AlphaFoldDB" id="A0A8H5XDK3"/>
<feature type="compositionally biased region" description="Polar residues" evidence="1">
    <location>
        <begin position="407"/>
        <end position="419"/>
    </location>
</feature>
<feature type="compositionally biased region" description="Basic and acidic residues" evidence="1">
    <location>
        <begin position="84"/>
        <end position="102"/>
    </location>
</feature>
<feature type="region of interest" description="Disordered" evidence="1">
    <location>
        <begin position="575"/>
        <end position="610"/>
    </location>
</feature>
<feature type="compositionally biased region" description="Polar residues" evidence="1">
    <location>
        <begin position="365"/>
        <end position="377"/>
    </location>
</feature>
<evidence type="ECO:0000313" key="2">
    <source>
        <dbReference type="EMBL" id="KAF5691653.1"/>
    </source>
</evidence>
<organism evidence="2 3">
    <name type="scientific">Fusarium denticulatum</name>
    <dbReference type="NCBI Taxonomy" id="48507"/>
    <lineage>
        <taxon>Eukaryota</taxon>
        <taxon>Fungi</taxon>
        <taxon>Dikarya</taxon>
        <taxon>Ascomycota</taxon>
        <taxon>Pezizomycotina</taxon>
        <taxon>Sordariomycetes</taxon>
        <taxon>Hypocreomycetidae</taxon>
        <taxon>Hypocreales</taxon>
        <taxon>Nectriaceae</taxon>
        <taxon>Fusarium</taxon>
        <taxon>Fusarium fujikuroi species complex</taxon>
    </lineage>
</organism>
<feature type="compositionally biased region" description="Polar residues" evidence="1">
    <location>
        <begin position="276"/>
        <end position="289"/>
    </location>
</feature>
<comment type="caution">
    <text evidence="2">The sequence shown here is derived from an EMBL/GenBank/DDBJ whole genome shotgun (WGS) entry which is preliminary data.</text>
</comment>
<reference evidence="2 3" key="1">
    <citation type="submission" date="2020-05" db="EMBL/GenBank/DDBJ databases">
        <title>Identification and distribution of gene clusters putatively required for synthesis of sphingolipid metabolism inhibitors in phylogenetically diverse species of the filamentous fungus Fusarium.</title>
        <authorList>
            <person name="Kim H.-S."/>
            <person name="Busman M."/>
            <person name="Brown D.W."/>
            <person name="Divon H."/>
            <person name="Uhlig S."/>
            <person name="Proctor R.H."/>
        </authorList>
    </citation>
    <scope>NUCLEOTIDE SEQUENCE [LARGE SCALE GENOMIC DNA]</scope>
    <source>
        <strain evidence="2 3">NRRL 25311</strain>
    </source>
</reference>
<feature type="region of interest" description="Disordered" evidence="1">
    <location>
        <begin position="518"/>
        <end position="537"/>
    </location>
</feature>
<feature type="compositionally biased region" description="Basic and acidic residues" evidence="1">
    <location>
        <begin position="258"/>
        <end position="275"/>
    </location>
</feature>
<dbReference type="Proteomes" id="UP000562682">
    <property type="component" value="Unassembled WGS sequence"/>
</dbReference>
<sequence length="729" mass="82385">MNWTEGALARHSRRKGWDKDAARQKQYFAKARERKNAPATSKGLDISSFIPDYIPQPTSSQGRQSNSSTPRRKQRTPRGKLIHRQSETENSHKKRSEREREPNIGNQGPEAEGSLTSLQDKDKQELDIATKRRRLLEKADWTGVTTQKPVTVDFSQKRDRSTKLLAKPTSRSGHRSTYSSDPKDQLSKKTLGRLSENDIEINIGSQSLRWSRDSNSVRSYATRQDFRSPLEIPQSDNATSQASLSSYQQPRSLRHHQERPPRAHDFHVSQPHNERSNPLTSLSSVAQSPDQEEWLARENDEPRYVVQTHAPIIHQPQPTRRRHRVIEAKSPELDEGASTVAVLGTPRPSDRLTAEDMRWNMWLASTTKGRQQQSVQSSRDKGLQRSISPSLSNYLNTFNDKSHSEDLISSENQGQNSSHANEEQQPRSSETYPSSIPPSESQHEPLDDEQELPELQAREQFADIPPATSPCARPKSSSYERSENNLRTRSDLVLPMGSFMPVTPNVQDLLDLLAASEEQQEPNIEDPTQQETTPNADEEDEIWKKFILDNDSAETSRKAREEAHEQTKCALGLKKPNVPRMFAESSLPSGSSAPPSDIAEPPSASRRETPTMEGRNFILADDQIQDIPGAELEAPSSETAARAEDIADATDSIIAQPSSPQPLHAEFKFHQPQLFVGRLASDVPSTKSPVYWDAPRSKGRWQRSRRRRDKGRPDFRTMPNYNDDPIEED</sequence>
<protein>
    <submittedName>
        <fullName evidence="2">Uncharacterized protein</fullName>
    </submittedName>
</protein>
<feature type="compositionally biased region" description="Polar residues" evidence="1">
    <location>
        <begin position="385"/>
        <end position="399"/>
    </location>
</feature>
<feature type="compositionally biased region" description="Polar residues" evidence="1">
    <location>
        <begin position="526"/>
        <end position="535"/>
    </location>
</feature>
<feature type="compositionally biased region" description="Polar residues" evidence="1">
    <location>
        <begin position="56"/>
        <end position="69"/>
    </location>
</feature>
<feature type="region of interest" description="Disordered" evidence="1">
    <location>
        <begin position="225"/>
        <end position="294"/>
    </location>
</feature>
<feature type="compositionally biased region" description="Polar residues" evidence="1">
    <location>
        <begin position="426"/>
        <end position="440"/>
    </location>
</feature>
<feature type="region of interest" description="Disordered" evidence="1">
    <location>
        <begin position="1"/>
        <end position="124"/>
    </location>
</feature>
<feature type="region of interest" description="Disordered" evidence="1">
    <location>
        <begin position="629"/>
        <end position="660"/>
    </location>
</feature>
<name>A0A8H5XDK3_9HYPO</name>